<evidence type="ECO:0000259" key="14">
    <source>
        <dbReference type="PROSITE" id="PS51285"/>
    </source>
</evidence>
<dbReference type="Pfam" id="PF00027">
    <property type="entry name" value="cNMP_binding"/>
    <property type="match status" value="3"/>
</dbReference>
<keyword evidence="16" id="KW-1185">Reference proteome</keyword>
<dbReference type="InterPro" id="IPR014710">
    <property type="entry name" value="RmlC-like_jellyroll"/>
</dbReference>
<dbReference type="Gene3D" id="3.30.200.20">
    <property type="entry name" value="Phosphorylase Kinase, domain 1"/>
    <property type="match status" value="1"/>
</dbReference>
<comment type="catalytic activity">
    <reaction evidence="11">
        <text>L-seryl-[protein] + ATP = O-phospho-L-seryl-[protein] + ADP + H(+)</text>
        <dbReference type="Rhea" id="RHEA:17989"/>
        <dbReference type="Rhea" id="RHEA-COMP:9863"/>
        <dbReference type="Rhea" id="RHEA-COMP:11604"/>
        <dbReference type="ChEBI" id="CHEBI:15378"/>
        <dbReference type="ChEBI" id="CHEBI:29999"/>
        <dbReference type="ChEBI" id="CHEBI:30616"/>
        <dbReference type="ChEBI" id="CHEBI:83421"/>
        <dbReference type="ChEBI" id="CHEBI:456216"/>
        <dbReference type="EC" id="2.7.11.12"/>
    </reaction>
</comment>
<dbReference type="Gene3D" id="2.60.120.10">
    <property type="entry name" value="Jelly Rolls"/>
    <property type="match status" value="3"/>
</dbReference>
<evidence type="ECO:0000256" key="6">
    <source>
        <dbReference type="ARBA" id="ARBA00022741"/>
    </source>
</evidence>
<keyword evidence="9" id="KW-0142">cGMP-binding</keyword>
<feature type="domain" description="Cyclic nucleotide-binding" evidence="13">
    <location>
        <begin position="146"/>
        <end position="244"/>
    </location>
</feature>
<evidence type="ECO:0000256" key="5">
    <source>
        <dbReference type="ARBA" id="ARBA00022679"/>
    </source>
</evidence>
<dbReference type="PROSITE" id="PS50042">
    <property type="entry name" value="CNMP_BINDING_3"/>
    <property type="match status" value="3"/>
</dbReference>
<dbReference type="SMART" id="SM00220">
    <property type="entry name" value="S_TKc"/>
    <property type="match status" value="1"/>
</dbReference>
<evidence type="ECO:0000256" key="9">
    <source>
        <dbReference type="ARBA" id="ARBA00022992"/>
    </source>
</evidence>
<dbReference type="InterPro" id="IPR000595">
    <property type="entry name" value="cNMP-bd_dom"/>
</dbReference>
<organism evidence="15 16">
    <name type="scientific">Durusdinium trenchii</name>
    <dbReference type="NCBI Taxonomy" id="1381693"/>
    <lineage>
        <taxon>Eukaryota</taxon>
        <taxon>Sar</taxon>
        <taxon>Alveolata</taxon>
        <taxon>Dinophyceae</taxon>
        <taxon>Suessiales</taxon>
        <taxon>Symbiodiniaceae</taxon>
        <taxon>Durusdinium</taxon>
    </lineage>
</organism>
<dbReference type="InterPro" id="IPR018490">
    <property type="entry name" value="cNMP-bd_dom_sf"/>
</dbReference>
<dbReference type="InterPro" id="IPR008271">
    <property type="entry name" value="Ser/Thr_kinase_AS"/>
</dbReference>
<feature type="domain" description="AGC-kinase C-terminal" evidence="14">
    <location>
        <begin position="797"/>
        <end position="882"/>
    </location>
</feature>
<dbReference type="Gene3D" id="1.10.510.10">
    <property type="entry name" value="Transferase(Phosphotransferase) domain 1"/>
    <property type="match status" value="1"/>
</dbReference>
<proteinExistence type="inferred from homology"/>
<dbReference type="InterPro" id="IPR000719">
    <property type="entry name" value="Prot_kinase_dom"/>
</dbReference>
<dbReference type="EMBL" id="CAXAMN010002736">
    <property type="protein sequence ID" value="CAK9001022.1"/>
    <property type="molecule type" value="Genomic_DNA"/>
</dbReference>
<dbReference type="CDD" id="cd00038">
    <property type="entry name" value="CAP_ED"/>
    <property type="match status" value="3"/>
</dbReference>
<feature type="domain" description="Cyclic nucleotide-binding" evidence="13">
    <location>
        <begin position="293"/>
        <end position="409"/>
    </location>
</feature>
<keyword evidence="8" id="KW-0067">ATP-binding</keyword>
<comment type="similarity">
    <text evidence="1">Belongs to the protein kinase superfamily. AGC Ser/Thr protein kinase family. cGMP subfamily.</text>
</comment>
<dbReference type="SMART" id="SM00100">
    <property type="entry name" value="cNMP"/>
    <property type="match status" value="3"/>
</dbReference>
<protein>
    <recommendedName>
        <fullName evidence="2">cGMP-dependent protein kinase</fullName>
        <ecNumber evidence="2">2.7.11.12</ecNumber>
    </recommendedName>
</protein>
<dbReference type="PROSITE" id="PS00889">
    <property type="entry name" value="CNMP_BINDING_2"/>
    <property type="match status" value="2"/>
</dbReference>
<evidence type="ECO:0000313" key="16">
    <source>
        <dbReference type="Proteomes" id="UP001642484"/>
    </source>
</evidence>
<evidence type="ECO:0000256" key="2">
    <source>
        <dbReference type="ARBA" id="ARBA00012428"/>
    </source>
</evidence>
<evidence type="ECO:0000259" key="13">
    <source>
        <dbReference type="PROSITE" id="PS50042"/>
    </source>
</evidence>
<dbReference type="PANTHER" id="PTHR24353">
    <property type="entry name" value="CYCLIC NUCLEOTIDE-DEPENDENT PROTEIN KINASE"/>
    <property type="match status" value="1"/>
</dbReference>
<evidence type="ECO:0000256" key="4">
    <source>
        <dbReference type="ARBA" id="ARBA00022535"/>
    </source>
</evidence>
<dbReference type="InterPro" id="IPR000961">
    <property type="entry name" value="AGC-kinase_C"/>
</dbReference>
<dbReference type="PRINTS" id="PR00103">
    <property type="entry name" value="CAMPKINASE"/>
</dbReference>
<evidence type="ECO:0000259" key="12">
    <source>
        <dbReference type="PROSITE" id="PS50011"/>
    </source>
</evidence>
<keyword evidence="7" id="KW-0418">Kinase</keyword>
<dbReference type="Pfam" id="PF00069">
    <property type="entry name" value="Pkinase"/>
    <property type="match status" value="1"/>
</dbReference>
<dbReference type="EC" id="2.7.11.12" evidence="2"/>
<dbReference type="Gene3D" id="1.25.40.20">
    <property type="entry name" value="Ankyrin repeat-containing domain"/>
    <property type="match status" value="1"/>
</dbReference>
<dbReference type="PROSITE" id="PS00888">
    <property type="entry name" value="CNMP_BINDING_1"/>
    <property type="match status" value="1"/>
</dbReference>
<feature type="domain" description="Protein kinase" evidence="12">
    <location>
        <begin position="539"/>
        <end position="796"/>
    </location>
</feature>
<dbReference type="SUPFAM" id="SSF51206">
    <property type="entry name" value="cAMP-binding domain-like"/>
    <property type="match status" value="3"/>
</dbReference>
<keyword evidence="4" id="KW-0140">cGMP</keyword>
<keyword evidence="3" id="KW-0723">Serine/threonine-protein kinase</keyword>
<evidence type="ECO:0000313" key="15">
    <source>
        <dbReference type="EMBL" id="CAK9001022.1"/>
    </source>
</evidence>
<gene>
    <name evidence="15" type="ORF">CCMP2556_LOCUS6294</name>
</gene>
<evidence type="ECO:0000256" key="1">
    <source>
        <dbReference type="ARBA" id="ARBA00006352"/>
    </source>
</evidence>
<dbReference type="PROSITE" id="PS50011">
    <property type="entry name" value="PROTEIN_KINASE_DOM"/>
    <property type="match status" value="1"/>
</dbReference>
<dbReference type="PROSITE" id="PS00108">
    <property type="entry name" value="PROTEIN_KINASE_ST"/>
    <property type="match status" value="1"/>
</dbReference>
<dbReference type="InterPro" id="IPR036770">
    <property type="entry name" value="Ankyrin_rpt-contain_sf"/>
</dbReference>
<comment type="caution">
    <text evidence="15">The sequence shown here is derived from an EMBL/GenBank/DDBJ whole genome shotgun (WGS) entry which is preliminary data.</text>
</comment>
<sequence length="882" mass="97959">MSCFESCSGLLNFFRTDVSPPAWEVILRRKDARGADLWCRELRAPSHLQEALREAAKNGDANAVSSKRKRLALNEAVKLKASSLVKSLIEADANPQLTDGEGETAVQCAERLKLGTTMMELLEHDSCKKQTKEFHQGLSLIQKISLFTKIHPSEYPRLAAAFSTRHCVPGEVIIQAGQSLSEMFLIADGVAQVSGDKVSELGKGSHFGENALLADGEDEICSEQIVAKTSVTLKVLTRSKFQALGLKSWHKRKAVRSVDSDPTWVNASLKQKTSQEMELIERALTANTKLGPLVKGLSHDDLQQIATNAWRMEVDEGQQVVQQGSIKADNFYIVSEGHLEVFKDGEKVLDLESESSFGELALLYRAPRAATVQALTRAKLFVVPRQDLRKLMQAPLKKKLEGFAILLQRVDILKHLTNEEKVKLANVLVEMTFYRGETIIQQGEEGDTFYILYDGQVSVVVDGQEVTHLEGNAVSSTANFFGERALLTDEPRAATIIATTPKVRVLALDREHFLSVVHPDELGGGMSPKAMVKYELRALKQIGLIGCGGFGTVTLQRCTLTDKIFALKTLSKGFIVQRGQQQSVLNEKNVLRMTQSPFIIRLAATFNEPQRLHFLLEPALGGDLFTVYQKNEFHGSVVHAQFYVACVVRAFQHLHQRHIIYRDMKPENLLLDSKGYCKVADFGLAKFVIGYAYTTCGTPEYFAPEMVLHMGHSTGVDWWSLGILAYELVVGDSPFAASEPMQVFRLIKQGIQAVVFPKSPPGAWAEFVQALCQEEPSERLPMRRGGVHNVEVHDFYSGFDWAALDSRTMIAPFVPVLKRQDSLANFDVGDVRRPPTIRYEDTGCRLHSLHHALPGAWIPLCCFDCQSRTLVKPPAGSSEPLT</sequence>
<dbReference type="PROSITE" id="PS51285">
    <property type="entry name" value="AGC_KINASE_CTER"/>
    <property type="match status" value="1"/>
</dbReference>
<evidence type="ECO:0000256" key="10">
    <source>
        <dbReference type="ARBA" id="ARBA00047298"/>
    </source>
</evidence>
<dbReference type="Proteomes" id="UP001642484">
    <property type="component" value="Unassembled WGS sequence"/>
</dbReference>
<comment type="catalytic activity">
    <reaction evidence="10">
        <text>L-threonyl-[protein] + ATP = O-phospho-L-threonyl-[protein] + ADP + H(+)</text>
        <dbReference type="Rhea" id="RHEA:46608"/>
        <dbReference type="Rhea" id="RHEA-COMP:11060"/>
        <dbReference type="Rhea" id="RHEA-COMP:11605"/>
        <dbReference type="ChEBI" id="CHEBI:15378"/>
        <dbReference type="ChEBI" id="CHEBI:30013"/>
        <dbReference type="ChEBI" id="CHEBI:30616"/>
        <dbReference type="ChEBI" id="CHEBI:61977"/>
        <dbReference type="ChEBI" id="CHEBI:456216"/>
        <dbReference type="EC" id="2.7.11.12"/>
    </reaction>
</comment>
<feature type="domain" description="Cyclic nucleotide-binding" evidence="13">
    <location>
        <begin position="412"/>
        <end position="519"/>
    </location>
</feature>
<evidence type="ECO:0000256" key="11">
    <source>
        <dbReference type="ARBA" id="ARBA00047462"/>
    </source>
</evidence>
<dbReference type="InterPro" id="IPR011009">
    <property type="entry name" value="Kinase-like_dom_sf"/>
</dbReference>
<evidence type="ECO:0000256" key="3">
    <source>
        <dbReference type="ARBA" id="ARBA00022527"/>
    </source>
</evidence>
<keyword evidence="5" id="KW-0808">Transferase</keyword>
<evidence type="ECO:0000256" key="8">
    <source>
        <dbReference type="ARBA" id="ARBA00022840"/>
    </source>
</evidence>
<accession>A0ABP0IEK0</accession>
<evidence type="ECO:0000256" key="7">
    <source>
        <dbReference type="ARBA" id="ARBA00022777"/>
    </source>
</evidence>
<dbReference type="InterPro" id="IPR018488">
    <property type="entry name" value="cNMP-bd_CS"/>
</dbReference>
<name>A0ABP0IEK0_9DINO</name>
<dbReference type="SUPFAM" id="SSF48403">
    <property type="entry name" value="Ankyrin repeat"/>
    <property type="match status" value="1"/>
</dbReference>
<keyword evidence="6" id="KW-0547">Nucleotide-binding</keyword>
<reference evidence="15 16" key="1">
    <citation type="submission" date="2024-02" db="EMBL/GenBank/DDBJ databases">
        <authorList>
            <person name="Chen Y."/>
            <person name="Shah S."/>
            <person name="Dougan E. K."/>
            <person name="Thang M."/>
            <person name="Chan C."/>
        </authorList>
    </citation>
    <scope>NUCLEOTIDE SEQUENCE [LARGE SCALE GENOMIC DNA]</scope>
</reference>
<dbReference type="SUPFAM" id="SSF56112">
    <property type="entry name" value="Protein kinase-like (PK-like)"/>
    <property type="match status" value="1"/>
</dbReference>